<evidence type="ECO:0000313" key="5">
    <source>
        <dbReference type="Proteomes" id="UP000003835"/>
    </source>
</evidence>
<evidence type="ECO:0000256" key="1">
    <source>
        <dbReference type="ARBA" id="ARBA00022603"/>
    </source>
</evidence>
<organism evidence="4 5">
    <name type="scientific">Coleofasciculus chthonoplastes PCC 7420</name>
    <dbReference type="NCBI Taxonomy" id="118168"/>
    <lineage>
        <taxon>Bacteria</taxon>
        <taxon>Bacillati</taxon>
        <taxon>Cyanobacteriota</taxon>
        <taxon>Cyanophyceae</taxon>
        <taxon>Coleofasciculales</taxon>
        <taxon>Coleofasciculaceae</taxon>
        <taxon>Coleofasciculus</taxon>
    </lineage>
</organism>
<dbReference type="SUPFAM" id="SSF53335">
    <property type="entry name" value="S-adenosyl-L-methionine-dependent methyltransferases"/>
    <property type="match status" value="1"/>
</dbReference>
<reference evidence="4 5" key="1">
    <citation type="submission" date="2008-07" db="EMBL/GenBank/DDBJ databases">
        <authorList>
            <person name="Tandeau de Marsac N."/>
            <person name="Ferriera S."/>
            <person name="Johnson J."/>
            <person name="Kravitz S."/>
            <person name="Beeson K."/>
            <person name="Sutton G."/>
            <person name="Rogers Y.-H."/>
            <person name="Friedman R."/>
            <person name="Frazier M."/>
            <person name="Venter J.C."/>
        </authorList>
    </citation>
    <scope>NUCLEOTIDE SEQUENCE [LARGE SCALE GENOMIC DNA]</scope>
    <source>
        <strain evidence="4 5">PCC 7420</strain>
    </source>
</reference>
<keyword evidence="2 4" id="KW-0808">Transferase</keyword>
<dbReference type="GO" id="GO:0032259">
    <property type="term" value="P:methylation"/>
    <property type="evidence" value="ECO:0007669"/>
    <property type="project" value="UniProtKB-KW"/>
</dbReference>
<sequence>MNTLLEQIYKTSKVEDAEGKKINPFPTATPQDVAIILQEQVKQYNAQNTLEIGMAYGLSTLAICQAHHEKGTGSHTAIDPSQRKNWKSIGLLNIKRAGLEDRFRFIESPSYTALPQLLAAEEKFDFAFIDGNHLFDYALLDFFYIDKLIQVGGYIMFDDLWMPSVRKAVSFVLRNRAYKLVKIKTDASFYLRFYRIIRRMIQTPINVETRLKFIPNNVCLVQKIAKDKRRWDFHHSF</sequence>
<keyword evidence="5" id="KW-1185">Reference proteome</keyword>
<evidence type="ECO:0000256" key="2">
    <source>
        <dbReference type="ARBA" id="ARBA00022679"/>
    </source>
</evidence>
<dbReference type="InterPro" id="IPR002935">
    <property type="entry name" value="SAM_O-MeTrfase"/>
</dbReference>
<name>B4VKX6_9CYAN</name>
<dbReference type="Pfam" id="PF13578">
    <property type="entry name" value="Methyltransf_24"/>
    <property type="match status" value="1"/>
</dbReference>
<dbReference type="RefSeq" id="WP_006099312.1">
    <property type="nucleotide sequence ID" value="NZ_DS989844.1"/>
</dbReference>
<proteinExistence type="predicted"/>
<dbReference type="HOGENOM" id="CLU_1155534_0_0_3"/>
<evidence type="ECO:0000313" key="4">
    <source>
        <dbReference type="EMBL" id="EDX77200.1"/>
    </source>
</evidence>
<dbReference type="PANTHER" id="PTHR10509:SF82">
    <property type="entry name" value="CAFFEOYL-COA O-METHYLTRANSFERASE-LIKE"/>
    <property type="match status" value="1"/>
</dbReference>
<keyword evidence="3" id="KW-0949">S-adenosyl-L-methionine</keyword>
<dbReference type="STRING" id="118168.MC7420_337"/>
<dbReference type="AlphaFoldDB" id="B4VKX6"/>
<dbReference type="PROSITE" id="PS51682">
    <property type="entry name" value="SAM_OMT_I"/>
    <property type="match status" value="1"/>
</dbReference>
<dbReference type="PANTHER" id="PTHR10509">
    <property type="entry name" value="O-METHYLTRANSFERASE-RELATED"/>
    <property type="match status" value="1"/>
</dbReference>
<dbReference type="Gene3D" id="3.40.50.150">
    <property type="entry name" value="Vaccinia Virus protein VP39"/>
    <property type="match status" value="1"/>
</dbReference>
<dbReference type="eggNOG" id="COG4122">
    <property type="taxonomic scope" value="Bacteria"/>
</dbReference>
<protein>
    <submittedName>
        <fullName evidence="4">O-methyltransferase superfamily</fullName>
    </submittedName>
</protein>
<dbReference type="GO" id="GO:0008757">
    <property type="term" value="F:S-adenosylmethionine-dependent methyltransferase activity"/>
    <property type="evidence" value="ECO:0007669"/>
    <property type="project" value="TreeGrafter"/>
</dbReference>
<dbReference type="Proteomes" id="UP000003835">
    <property type="component" value="Unassembled WGS sequence"/>
</dbReference>
<dbReference type="InterPro" id="IPR029063">
    <property type="entry name" value="SAM-dependent_MTases_sf"/>
</dbReference>
<dbReference type="InterPro" id="IPR050362">
    <property type="entry name" value="Cation-dep_OMT"/>
</dbReference>
<keyword evidence="1 4" id="KW-0489">Methyltransferase</keyword>
<accession>B4VKX6</accession>
<dbReference type="OrthoDB" id="9816424at2"/>
<gene>
    <name evidence="4" type="ORF">MC7420_337</name>
</gene>
<dbReference type="GO" id="GO:0008171">
    <property type="term" value="F:O-methyltransferase activity"/>
    <property type="evidence" value="ECO:0007669"/>
    <property type="project" value="InterPro"/>
</dbReference>
<evidence type="ECO:0000256" key="3">
    <source>
        <dbReference type="ARBA" id="ARBA00022691"/>
    </source>
</evidence>
<dbReference type="EMBL" id="DS989844">
    <property type="protein sequence ID" value="EDX77200.1"/>
    <property type="molecule type" value="Genomic_DNA"/>
</dbReference>